<dbReference type="PANTHER" id="PTHR10695">
    <property type="entry name" value="DEPHOSPHO-COA KINASE-RELATED"/>
    <property type="match status" value="1"/>
</dbReference>
<dbReference type="PANTHER" id="PTHR10695:SF46">
    <property type="entry name" value="BIFUNCTIONAL COENZYME A SYNTHASE-RELATED"/>
    <property type="match status" value="1"/>
</dbReference>
<comment type="function">
    <text evidence="5">Catalyzes the phosphorylation of the 3'-hydroxyl group of dephosphocoenzyme A to form coenzyme A.</text>
</comment>
<evidence type="ECO:0000313" key="7">
    <source>
        <dbReference type="EMBL" id="OQX01598.1"/>
    </source>
</evidence>
<dbReference type="NCBIfam" id="TIGR00152">
    <property type="entry name" value="dephospho-CoA kinase"/>
    <property type="match status" value="1"/>
</dbReference>
<keyword evidence="5 7" id="KW-0418">Kinase</keyword>
<evidence type="ECO:0000313" key="8">
    <source>
        <dbReference type="Proteomes" id="UP000192491"/>
    </source>
</evidence>
<dbReference type="GO" id="GO:0015937">
    <property type="term" value="P:coenzyme A biosynthetic process"/>
    <property type="evidence" value="ECO:0007669"/>
    <property type="project" value="UniProtKB-UniRule"/>
</dbReference>
<evidence type="ECO:0000256" key="3">
    <source>
        <dbReference type="ARBA" id="ARBA00022840"/>
    </source>
</evidence>
<keyword evidence="3 5" id="KW-0067">ATP-binding</keyword>
<dbReference type="Proteomes" id="UP000192491">
    <property type="component" value="Unassembled WGS sequence"/>
</dbReference>
<dbReference type="AlphaFoldDB" id="A0A1Y1QAX3"/>
<evidence type="ECO:0000256" key="5">
    <source>
        <dbReference type="HAMAP-Rule" id="MF_00376"/>
    </source>
</evidence>
<comment type="subcellular location">
    <subcellularLocation>
        <location evidence="5">Cytoplasm</location>
    </subcellularLocation>
</comment>
<dbReference type="Gene3D" id="3.40.50.300">
    <property type="entry name" value="P-loop containing nucleotide triphosphate hydrolases"/>
    <property type="match status" value="1"/>
</dbReference>
<sequence>MLKIGLTGGIGCGKSTAVKRFRDLGIPIVDADIVAREVVQAGQPALQAIAELFGDAALLADGSLNRAWLRQTVFNDTARLQQLEAILHPRIREAIVRDMTAAMAAGSPYVVVDVPLLFEKHYDTLFDRVLVIDCLPAQQHERVSQRDGSTIELVESIMQRQIPRDERLFQADDIIENVGSLADFNNKVDTLHHKYAGNTAT</sequence>
<evidence type="ECO:0000256" key="2">
    <source>
        <dbReference type="ARBA" id="ARBA00022741"/>
    </source>
</evidence>
<dbReference type="Pfam" id="PF01121">
    <property type="entry name" value="CoaE"/>
    <property type="match status" value="1"/>
</dbReference>
<dbReference type="SUPFAM" id="SSF52540">
    <property type="entry name" value="P-loop containing nucleoside triphosphate hydrolases"/>
    <property type="match status" value="1"/>
</dbReference>
<comment type="similarity">
    <text evidence="1 5">Belongs to the CoaE family.</text>
</comment>
<accession>A0A1Y1QAX3</accession>
<keyword evidence="5" id="KW-0808">Transferase</keyword>
<comment type="caution">
    <text evidence="7">The sequence shown here is derived from an EMBL/GenBank/DDBJ whole genome shotgun (WGS) entry which is preliminary data.</text>
</comment>
<dbReference type="GO" id="GO:0005524">
    <property type="term" value="F:ATP binding"/>
    <property type="evidence" value="ECO:0007669"/>
    <property type="project" value="UniProtKB-UniRule"/>
</dbReference>
<comment type="catalytic activity">
    <reaction evidence="5">
        <text>3'-dephospho-CoA + ATP = ADP + CoA + H(+)</text>
        <dbReference type="Rhea" id="RHEA:18245"/>
        <dbReference type="ChEBI" id="CHEBI:15378"/>
        <dbReference type="ChEBI" id="CHEBI:30616"/>
        <dbReference type="ChEBI" id="CHEBI:57287"/>
        <dbReference type="ChEBI" id="CHEBI:57328"/>
        <dbReference type="ChEBI" id="CHEBI:456216"/>
        <dbReference type="EC" id="2.7.1.24"/>
    </reaction>
</comment>
<dbReference type="GO" id="GO:0005737">
    <property type="term" value="C:cytoplasm"/>
    <property type="evidence" value="ECO:0007669"/>
    <property type="project" value="UniProtKB-SubCell"/>
</dbReference>
<dbReference type="EMBL" id="MTEJ01000563">
    <property type="protein sequence ID" value="OQX01598.1"/>
    <property type="molecule type" value="Genomic_DNA"/>
</dbReference>
<keyword evidence="5" id="KW-0963">Cytoplasm</keyword>
<comment type="pathway">
    <text evidence="5">Cofactor biosynthesis; coenzyme A biosynthesis; CoA from (R)-pantothenate: step 5/5.</text>
</comment>
<organism evidence="7 8">
    <name type="scientific">Thiothrix lacustris</name>
    <dbReference type="NCBI Taxonomy" id="525917"/>
    <lineage>
        <taxon>Bacteria</taxon>
        <taxon>Pseudomonadati</taxon>
        <taxon>Pseudomonadota</taxon>
        <taxon>Gammaproteobacteria</taxon>
        <taxon>Thiotrichales</taxon>
        <taxon>Thiotrichaceae</taxon>
        <taxon>Thiothrix</taxon>
    </lineage>
</organism>
<proteinExistence type="inferred from homology"/>
<dbReference type="PROSITE" id="PS51219">
    <property type="entry name" value="DPCK"/>
    <property type="match status" value="1"/>
</dbReference>
<name>A0A1Y1QAX3_9GAMM</name>
<dbReference type="HAMAP" id="MF_00376">
    <property type="entry name" value="Dephospho_CoA_kinase"/>
    <property type="match status" value="1"/>
</dbReference>
<reference evidence="7 8" key="1">
    <citation type="submission" date="2017-01" db="EMBL/GenBank/DDBJ databases">
        <title>Novel large sulfur bacteria in the metagenomes of groundwater-fed chemosynthetic microbial mats in the Lake Huron basin.</title>
        <authorList>
            <person name="Sharrar A.M."/>
            <person name="Flood B.E."/>
            <person name="Bailey J.V."/>
            <person name="Jones D.S."/>
            <person name="Biddanda B."/>
            <person name="Ruberg S.A."/>
            <person name="Marcus D.N."/>
            <person name="Dick G.J."/>
        </authorList>
    </citation>
    <scope>NUCLEOTIDE SEQUENCE [LARGE SCALE GENOMIC DNA]</scope>
    <source>
        <strain evidence="7">A8</strain>
    </source>
</reference>
<dbReference type="GO" id="GO:0004140">
    <property type="term" value="F:dephospho-CoA kinase activity"/>
    <property type="evidence" value="ECO:0007669"/>
    <property type="project" value="UniProtKB-UniRule"/>
</dbReference>
<dbReference type="EC" id="2.7.1.24" evidence="5 6"/>
<keyword evidence="2 5" id="KW-0547">Nucleotide-binding</keyword>
<dbReference type="CDD" id="cd02022">
    <property type="entry name" value="DPCK"/>
    <property type="match status" value="1"/>
</dbReference>
<dbReference type="InterPro" id="IPR027417">
    <property type="entry name" value="P-loop_NTPase"/>
</dbReference>
<evidence type="ECO:0000256" key="6">
    <source>
        <dbReference type="NCBIfam" id="TIGR00152"/>
    </source>
</evidence>
<evidence type="ECO:0000256" key="1">
    <source>
        <dbReference type="ARBA" id="ARBA00009018"/>
    </source>
</evidence>
<evidence type="ECO:0000256" key="4">
    <source>
        <dbReference type="ARBA" id="ARBA00022993"/>
    </source>
</evidence>
<gene>
    <name evidence="5" type="primary">coaE</name>
    <name evidence="7" type="ORF">BWK73_45465</name>
</gene>
<feature type="binding site" evidence="5">
    <location>
        <begin position="11"/>
        <end position="16"/>
    </location>
    <ligand>
        <name>ATP</name>
        <dbReference type="ChEBI" id="CHEBI:30616"/>
    </ligand>
</feature>
<dbReference type="InterPro" id="IPR001977">
    <property type="entry name" value="Depp_CoAkinase"/>
</dbReference>
<protein>
    <recommendedName>
        <fullName evidence="5 6">Dephospho-CoA kinase</fullName>
        <ecNumber evidence="5 6">2.7.1.24</ecNumber>
    </recommendedName>
    <alternativeName>
        <fullName evidence="5">Dephosphocoenzyme A kinase</fullName>
    </alternativeName>
</protein>
<keyword evidence="4 5" id="KW-0173">Coenzyme A biosynthesis</keyword>
<dbReference type="UniPathway" id="UPA00241">
    <property type="reaction ID" value="UER00356"/>
</dbReference>